<reference evidence="2 3" key="1">
    <citation type="journal article" date="2016" name="Mol. Biol. Evol.">
        <title>Comparative Genomics of Early-Diverging Mushroom-Forming Fungi Provides Insights into the Origins of Lignocellulose Decay Capabilities.</title>
        <authorList>
            <person name="Nagy L.G."/>
            <person name="Riley R."/>
            <person name="Tritt A."/>
            <person name="Adam C."/>
            <person name="Daum C."/>
            <person name="Floudas D."/>
            <person name="Sun H."/>
            <person name="Yadav J.S."/>
            <person name="Pangilinan J."/>
            <person name="Larsson K.H."/>
            <person name="Matsuura K."/>
            <person name="Barry K."/>
            <person name="Labutti K."/>
            <person name="Kuo R."/>
            <person name="Ohm R.A."/>
            <person name="Bhattacharya S.S."/>
            <person name="Shirouzu T."/>
            <person name="Yoshinaga Y."/>
            <person name="Martin F.M."/>
            <person name="Grigoriev I.V."/>
            <person name="Hibbett D.S."/>
        </authorList>
    </citation>
    <scope>NUCLEOTIDE SEQUENCE [LARGE SCALE GENOMIC DNA]</scope>
    <source>
        <strain evidence="2 3">HHB12733</strain>
    </source>
</reference>
<evidence type="ECO:0000313" key="2">
    <source>
        <dbReference type="EMBL" id="KZT53261.1"/>
    </source>
</evidence>
<protein>
    <submittedName>
        <fullName evidence="2">Uncharacterized protein</fullName>
    </submittedName>
</protein>
<evidence type="ECO:0000256" key="1">
    <source>
        <dbReference type="SAM" id="MobiDB-lite"/>
    </source>
</evidence>
<proteinExistence type="predicted"/>
<dbReference type="AlphaFoldDB" id="A0A165DPK9"/>
<evidence type="ECO:0000313" key="3">
    <source>
        <dbReference type="Proteomes" id="UP000076842"/>
    </source>
</evidence>
<name>A0A165DPK9_9BASI</name>
<feature type="region of interest" description="Disordered" evidence="1">
    <location>
        <begin position="46"/>
        <end position="72"/>
    </location>
</feature>
<gene>
    <name evidence="2" type="ORF">CALCODRAFT_501316</name>
</gene>
<organism evidence="2 3">
    <name type="scientific">Calocera cornea HHB12733</name>
    <dbReference type="NCBI Taxonomy" id="1353952"/>
    <lineage>
        <taxon>Eukaryota</taxon>
        <taxon>Fungi</taxon>
        <taxon>Dikarya</taxon>
        <taxon>Basidiomycota</taxon>
        <taxon>Agaricomycotina</taxon>
        <taxon>Dacrymycetes</taxon>
        <taxon>Dacrymycetales</taxon>
        <taxon>Dacrymycetaceae</taxon>
        <taxon>Calocera</taxon>
    </lineage>
</organism>
<sequence length="212" mass="23276">MERYGISSREELFAELEGAQGTLGPDQDLAQLAALQNTIRSTLALTAARASEDTAPAPKKSKKKRKDRAADESDPVFEFKLVSGSSQPQSISLLEPDVIAVSSTRPRHEDTPEEEEQRSVRARQIAVDSIWLAKEAGTVWVRNSLCRAAAVTECCSQPSRKPHKQPVNVKVDAKLDTVPVLFIAERQLRLSDPREQPAVGSNANVPIVSIRR</sequence>
<dbReference type="EMBL" id="KV424042">
    <property type="protein sequence ID" value="KZT53261.1"/>
    <property type="molecule type" value="Genomic_DNA"/>
</dbReference>
<dbReference type="Proteomes" id="UP000076842">
    <property type="component" value="Unassembled WGS sequence"/>
</dbReference>
<feature type="region of interest" description="Disordered" evidence="1">
    <location>
        <begin position="101"/>
        <end position="120"/>
    </location>
</feature>
<accession>A0A165DPK9</accession>
<dbReference type="InParanoid" id="A0A165DPK9"/>
<keyword evidence="3" id="KW-1185">Reference proteome</keyword>
<dbReference type="OrthoDB" id="3360862at2759"/>